<name>A0A6J4HCY1_9ACTN</name>
<organism evidence="1">
    <name type="scientific">uncultured Acidimicrobiales bacterium</name>
    <dbReference type="NCBI Taxonomy" id="310071"/>
    <lineage>
        <taxon>Bacteria</taxon>
        <taxon>Bacillati</taxon>
        <taxon>Actinomycetota</taxon>
        <taxon>Acidimicrobiia</taxon>
        <taxon>Acidimicrobiales</taxon>
        <taxon>environmental samples</taxon>
    </lineage>
</organism>
<dbReference type="InterPro" id="IPR016084">
    <property type="entry name" value="Haem_Oase-like_multi-hlx"/>
</dbReference>
<dbReference type="AlphaFoldDB" id="A0A6J4HCY1"/>
<dbReference type="EMBL" id="CADCTB010000044">
    <property type="protein sequence ID" value="CAA9221086.1"/>
    <property type="molecule type" value="Genomic_DNA"/>
</dbReference>
<reference evidence="1" key="1">
    <citation type="submission" date="2020-02" db="EMBL/GenBank/DDBJ databases">
        <authorList>
            <person name="Meier V. D."/>
        </authorList>
    </citation>
    <scope>NUCLEOTIDE SEQUENCE</scope>
    <source>
        <strain evidence="1">AVDCRST_MAG10</strain>
    </source>
</reference>
<gene>
    <name evidence="1" type="ORF">AVDCRST_MAG10-680</name>
</gene>
<sequence length="333" mass="36483">MIGHLGRPPHPLGDVPPVHGDWDDDDIQLALYTCYELHYRCFAGVDERWEWDPGLLAFRATLERAFEDGVTEAVGMTRGIGAVEDQLWALARGGVTPANGHPAQEAPSLSAYVAEAGTIDQVRELSVHRSAYQLKEADPHTWAIPRLSGAPKAAMVEIQADEYGGGVESRMHCSLFAMTMSELGLDNRYGAYLDWLPGRTLATVNLISLFGLHRRLRAALVGHLAIFEMTSVVPMSRYAAGLDRLGIGSRGRRFYDVHVEADEHHQTIAARDMAGRLADDEPALADGIMFGARAVMEVERRFSGDVLAAWAKGRSSLCLPLPLEDDRLSAVGR</sequence>
<dbReference type="SMART" id="SM01236">
    <property type="entry name" value="Haem_oxygenase_2"/>
    <property type="match status" value="1"/>
</dbReference>
<dbReference type="SUPFAM" id="SSF48613">
    <property type="entry name" value="Heme oxygenase-like"/>
    <property type="match status" value="1"/>
</dbReference>
<proteinExistence type="predicted"/>
<evidence type="ECO:0000313" key="1">
    <source>
        <dbReference type="EMBL" id="CAA9221086.1"/>
    </source>
</evidence>
<protein>
    <recommendedName>
        <fullName evidence="2">Iron-containing redox enzyme family protein</fullName>
    </recommendedName>
</protein>
<dbReference type="Pfam" id="PF14518">
    <property type="entry name" value="Haem_oxygenas_2"/>
    <property type="match status" value="1"/>
</dbReference>
<dbReference type="Gene3D" id="1.20.910.10">
    <property type="entry name" value="Heme oxygenase-like"/>
    <property type="match status" value="1"/>
</dbReference>
<evidence type="ECO:0008006" key="2">
    <source>
        <dbReference type="Google" id="ProtNLM"/>
    </source>
</evidence>
<accession>A0A6J4HCY1</accession>